<dbReference type="RefSeq" id="WP_264846325.1">
    <property type="nucleotide sequence ID" value="NZ_BPMA01000020.1"/>
</dbReference>
<dbReference type="EMBL" id="BQKA01000044">
    <property type="protein sequence ID" value="GJM51240.1"/>
    <property type="molecule type" value="Genomic_DNA"/>
</dbReference>
<comment type="caution">
    <text evidence="2">The sequence shown here is derived from an EMBL/GenBank/DDBJ whole genome shotgun (WGS) entry which is preliminary data.</text>
</comment>
<dbReference type="Proteomes" id="UP001207736">
    <property type="component" value="Unassembled WGS sequence"/>
</dbReference>
<evidence type="ECO:0000259" key="1">
    <source>
        <dbReference type="Pfam" id="PF19512"/>
    </source>
</evidence>
<protein>
    <recommendedName>
        <fullName evidence="1">DUF6046 domain-containing protein</fullName>
    </recommendedName>
</protein>
<accession>A0AAV5AXV7</accession>
<name>A0AAV5AXV7_9FLAO</name>
<evidence type="ECO:0000313" key="2">
    <source>
        <dbReference type="EMBL" id="GJM51240.1"/>
    </source>
</evidence>
<proteinExistence type="predicted"/>
<evidence type="ECO:0000313" key="3">
    <source>
        <dbReference type="EMBL" id="GJM53034.1"/>
    </source>
</evidence>
<dbReference type="EMBL" id="BQKB01000024">
    <property type="protein sequence ID" value="GJM53034.1"/>
    <property type="molecule type" value="Genomic_DNA"/>
</dbReference>
<dbReference type="Proteomes" id="UP001208692">
    <property type="component" value="Unassembled WGS sequence"/>
</dbReference>
<organism evidence="2 4">
    <name type="scientific">Capnocytophaga catalasegens</name>
    <dbReference type="NCBI Taxonomy" id="1004260"/>
    <lineage>
        <taxon>Bacteria</taxon>
        <taxon>Pseudomonadati</taxon>
        <taxon>Bacteroidota</taxon>
        <taxon>Flavobacteriia</taxon>
        <taxon>Flavobacteriales</taxon>
        <taxon>Flavobacteriaceae</taxon>
        <taxon>Capnocytophaga</taxon>
    </lineage>
</organism>
<dbReference type="AlphaFoldDB" id="A0AAV5AXV7"/>
<dbReference type="InterPro" id="IPR046109">
    <property type="entry name" value="DUF6046"/>
</dbReference>
<keyword evidence="5" id="KW-1185">Reference proteome</keyword>
<evidence type="ECO:0000313" key="4">
    <source>
        <dbReference type="Proteomes" id="UP001207736"/>
    </source>
</evidence>
<feature type="domain" description="DUF6046" evidence="1">
    <location>
        <begin position="73"/>
        <end position="196"/>
    </location>
</feature>
<dbReference type="Pfam" id="PF19512">
    <property type="entry name" value="DUF6046"/>
    <property type="match status" value="1"/>
</dbReference>
<reference evidence="2 5" key="1">
    <citation type="submission" date="2021-11" db="EMBL/GenBank/DDBJ databases">
        <title>Draft genome sequence of Capnocytophaga sp. strain KC07075 isolated from cat oral cavity.</title>
        <authorList>
            <person name="Suzuki M."/>
            <person name="Imaoka K."/>
            <person name="Kimura M."/>
            <person name="Morikawa S."/>
            <person name="Maeda K."/>
        </authorList>
    </citation>
    <scope>NUCLEOTIDE SEQUENCE</scope>
    <source>
        <strain evidence="2">KC07075</strain>
        <strain evidence="3 5">KC07079</strain>
    </source>
</reference>
<gene>
    <name evidence="2" type="ORF">RCZ15_22130</name>
    <name evidence="3" type="ORF">RCZ16_13510</name>
</gene>
<evidence type="ECO:0000313" key="5">
    <source>
        <dbReference type="Proteomes" id="UP001208692"/>
    </source>
</evidence>
<sequence>MIQVFTPNPEQLARGTAVHLAFRFGMQTAKPFEVSEQIGEEGTPTFAQLKELEGKNWLTSLALAFEDKKIIFEECIISVNQEKNIVTTALQGRNGTVKEYISDGDYQISINATVSSYEGEGTDYETVLEYPEDKAKQVVELLELPETLSVQSDFLEVFGIKSVVVTGFSLEQETHSNRQSFQIQMLSDEPYEIKLRSTERQ</sequence>